<evidence type="ECO:0000313" key="3">
    <source>
        <dbReference type="Proteomes" id="UP000232587"/>
    </source>
</evidence>
<evidence type="ECO:0000259" key="1">
    <source>
        <dbReference type="Pfam" id="PF04480"/>
    </source>
</evidence>
<dbReference type="EMBL" id="PHUF01000005">
    <property type="protein sequence ID" value="PKB13970.1"/>
    <property type="molecule type" value="Genomic_DNA"/>
</dbReference>
<dbReference type="OrthoDB" id="9798754at2"/>
<sequence length="162" mass="17698">MTKKTLTVRPPEEREDAPAIQKKGRGWAISTTRLDAIHEQARIAKLNPTEAQKALGARLNEANLGKFKLTRQQVIGSAIVDFACNPLKIAVSIDEGGDPALVARRDKSLEAVGVQVLRFAAADVLADPDAVVTQIVAAMKARYDERGRARRSQPRVGRSYSR</sequence>
<accession>A0A2N0H4W9</accession>
<reference evidence="2 3" key="1">
    <citation type="submission" date="2017-11" db="EMBL/GenBank/DDBJ databases">
        <title>Genomic Encyclopedia of Type Strains, Phase III (KMG-III): the genomes of soil and plant-associated and newly described type strains.</title>
        <authorList>
            <person name="Whitman W."/>
        </authorList>
    </citation>
    <scope>NUCLEOTIDE SEQUENCE [LARGE SCALE GENOMIC DNA]</scope>
    <source>
        <strain evidence="2 3">CGMCC 1.12274</strain>
    </source>
</reference>
<dbReference type="Proteomes" id="UP000232587">
    <property type="component" value="Unassembled WGS sequence"/>
</dbReference>
<organism evidence="2 3">
    <name type="scientific">Novosphingobium kunmingense</name>
    <dbReference type="NCBI Taxonomy" id="1211806"/>
    <lineage>
        <taxon>Bacteria</taxon>
        <taxon>Pseudomonadati</taxon>
        <taxon>Pseudomonadota</taxon>
        <taxon>Alphaproteobacteria</taxon>
        <taxon>Sphingomonadales</taxon>
        <taxon>Sphingomonadaceae</taxon>
        <taxon>Novosphingobium</taxon>
    </lineage>
</organism>
<keyword evidence="2" id="KW-0540">Nuclease</keyword>
<dbReference type="RefSeq" id="WP_100867832.1">
    <property type="nucleotide sequence ID" value="NZ_PHUF01000005.1"/>
</dbReference>
<feature type="domain" description="DUF559" evidence="1">
    <location>
        <begin position="38"/>
        <end position="139"/>
    </location>
</feature>
<evidence type="ECO:0000313" key="2">
    <source>
        <dbReference type="EMBL" id="PKB13970.1"/>
    </source>
</evidence>
<dbReference type="InterPro" id="IPR047216">
    <property type="entry name" value="Endonuclease_DUF559_bact"/>
</dbReference>
<dbReference type="Gene3D" id="3.40.960.10">
    <property type="entry name" value="VSR Endonuclease"/>
    <property type="match status" value="1"/>
</dbReference>
<gene>
    <name evidence="2" type="ORF">B0I00_2598</name>
</gene>
<keyword evidence="2" id="KW-0255">Endonuclease</keyword>
<comment type="caution">
    <text evidence="2">The sequence shown here is derived from an EMBL/GenBank/DDBJ whole genome shotgun (WGS) entry which is preliminary data.</text>
</comment>
<proteinExistence type="predicted"/>
<dbReference type="PANTHER" id="PTHR38590">
    <property type="entry name" value="BLL0828 PROTEIN"/>
    <property type="match status" value="1"/>
</dbReference>
<keyword evidence="2" id="KW-0378">Hydrolase</keyword>
<dbReference type="PANTHER" id="PTHR38590:SF1">
    <property type="entry name" value="BLL0828 PROTEIN"/>
    <property type="match status" value="1"/>
</dbReference>
<dbReference type="InterPro" id="IPR007569">
    <property type="entry name" value="DUF559"/>
</dbReference>
<keyword evidence="3" id="KW-1185">Reference proteome</keyword>
<name>A0A2N0H4W9_9SPHN</name>
<dbReference type="AlphaFoldDB" id="A0A2N0H4W9"/>
<dbReference type="Pfam" id="PF04480">
    <property type="entry name" value="DUF559"/>
    <property type="match status" value="1"/>
</dbReference>
<protein>
    <submittedName>
        <fullName evidence="2">Very-short-patch-repair endonuclease</fullName>
    </submittedName>
</protein>
<dbReference type="GO" id="GO:0004519">
    <property type="term" value="F:endonuclease activity"/>
    <property type="evidence" value="ECO:0007669"/>
    <property type="project" value="UniProtKB-KW"/>
</dbReference>